<dbReference type="Proteomes" id="UP000315115">
    <property type="component" value="Plasmid pAM7"/>
</dbReference>
<protein>
    <submittedName>
        <fullName evidence="1">Uncharacterized protein</fullName>
    </submittedName>
</protein>
<sequence>MNLQIYKQNSDGGWELAWGLKPRSFPRAQTESYAIEAFQQSTKRCRNYLILCLYPDFGSRPTVIAQVNVPNSLTEKINEINSAQELDLLIQQLDAKSASALQNLWDNKERG</sequence>
<keyword evidence="1" id="KW-0614">Plasmid</keyword>
<geneLocation type="plasmid" evidence="2">
    <name>pam7 dna</name>
</geneLocation>
<reference evidence="2" key="1">
    <citation type="submission" date="2019-07" db="EMBL/GenBank/DDBJ databases">
        <title>Complete Genome Sequences of Vibrion rotiferianus strain AM7.</title>
        <authorList>
            <person name="Miyazaki K."/>
            <person name="Wiseschart A."/>
            <person name="Pootanakit K."/>
            <person name="Ishimori K."/>
            <person name="Kitahara K."/>
        </authorList>
    </citation>
    <scope>NUCLEOTIDE SEQUENCE [LARGE SCALE GENOMIC DNA]</scope>
    <source>
        <strain evidence="2">AM7</strain>
        <plasmid evidence="2">pam7 dna</plasmid>
    </source>
</reference>
<evidence type="ECO:0000313" key="1">
    <source>
        <dbReference type="EMBL" id="BBL92362.1"/>
    </source>
</evidence>
<dbReference type="EMBL" id="AP019800">
    <property type="protein sequence ID" value="BBL92362.1"/>
    <property type="molecule type" value="Genomic_DNA"/>
</dbReference>
<proteinExistence type="predicted"/>
<name>A0A510IF59_9VIBR</name>
<organism evidence="1 2">
    <name type="scientific">Vibrio rotiferianus</name>
    <dbReference type="NCBI Taxonomy" id="190895"/>
    <lineage>
        <taxon>Bacteria</taxon>
        <taxon>Pseudomonadati</taxon>
        <taxon>Pseudomonadota</taxon>
        <taxon>Gammaproteobacteria</taxon>
        <taxon>Vibrionales</taxon>
        <taxon>Vibrionaceae</taxon>
        <taxon>Vibrio</taxon>
    </lineage>
</organism>
<gene>
    <name evidence="1" type="ORF">VroAM7_50150</name>
</gene>
<dbReference type="RefSeq" id="WP_143694322.1">
    <property type="nucleotide sequence ID" value="NZ_AP019800.1"/>
</dbReference>
<evidence type="ECO:0000313" key="2">
    <source>
        <dbReference type="Proteomes" id="UP000315115"/>
    </source>
</evidence>
<dbReference type="AlphaFoldDB" id="A0A510IF59"/>
<accession>A0A510IF59</accession>